<dbReference type="EMBL" id="VTAW01000001">
    <property type="protein sequence ID" value="TYT63863.1"/>
    <property type="molecule type" value="Genomic_DNA"/>
</dbReference>
<accession>A0A5D5AS50</accession>
<organism evidence="2 3">
    <name type="scientific">Natrialba swarupiae</name>
    <dbReference type="NCBI Taxonomy" id="2448032"/>
    <lineage>
        <taxon>Archaea</taxon>
        <taxon>Methanobacteriati</taxon>
        <taxon>Methanobacteriota</taxon>
        <taxon>Stenosarchaea group</taxon>
        <taxon>Halobacteria</taxon>
        <taxon>Halobacteriales</taxon>
        <taxon>Natrialbaceae</taxon>
        <taxon>Natrialba</taxon>
    </lineage>
</organism>
<evidence type="ECO:0000313" key="3">
    <source>
        <dbReference type="Proteomes" id="UP000324104"/>
    </source>
</evidence>
<sequence length="128" mass="13702">MDYAVVDPEGLEPEDDRPCDCRKLSEPAGLEQLAINCFRAEPGEQIPLAYHYHEIQAEAFVVQSGVLHVETPEGEFTVPAGAAFAAQPGAPHRAYNPDDAETAVEVIALGAPAVDGDAVQYDPNEDGR</sequence>
<reference evidence="2 3" key="1">
    <citation type="submission" date="2019-08" db="EMBL/GenBank/DDBJ databases">
        <title>Archaea genome.</title>
        <authorList>
            <person name="Kajale S."/>
            <person name="Shouche Y."/>
            <person name="Deshpande N."/>
            <person name="Sharma A."/>
        </authorList>
    </citation>
    <scope>NUCLEOTIDE SEQUENCE [LARGE SCALE GENOMIC DNA]</scope>
    <source>
        <strain evidence="2 3">ESP3B_9</strain>
    </source>
</reference>
<comment type="caution">
    <text evidence="2">The sequence shown here is derived from an EMBL/GenBank/DDBJ whole genome shotgun (WGS) entry which is preliminary data.</text>
</comment>
<dbReference type="Gene3D" id="2.60.120.10">
    <property type="entry name" value="Jelly Rolls"/>
    <property type="match status" value="1"/>
</dbReference>
<dbReference type="Pfam" id="PF07883">
    <property type="entry name" value="Cupin_2"/>
    <property type="match status" value="1"/>
</dbReference>
<dbReference type="AlphaFoldDB" id="A0A5D5AS50"/>
<dbReference type="InterPro" id="IPR014710">
    <property type="entry name" value="RmlC-like_jellyroll"/>
</dbReference>
<protein>
    <submittedName>
        <fullName evidence="2">Cupin domain-containing protein</fullName>
    </submittedName>
</protein>
<evidence type="ECO:0000313" key="2">
    <source>
        <dbReference type="EMBL" id="TYT63863.1"/>
    </source>
</evidence>
<dbReference type="RefSeq" id="WP_149079670.1">
    <property type="nucleotide sequence ID" value="NZ_VTAW01000001.1"/>
</dbReference>
<feature type="domain" description="Cupin type-2" evidence="1">
    <location>
        <begin position="40"/>
        <end position="103"/>
    </location>
</feature>
<evidence type="ECO:0000259" key="1">
    <source>
        <dbReference type="Pfam" id="PF07883"/>
    </source>
</evidence>
<dbReference type="Proteomes" id="UP000324104">
    <property type="component" value="Unassembled WGS sequence"/>
</dbReference>
<keyword evidence="3" id="KW-1185">Reference proteome</keyword>
<dbReference type="SUPFAM" id="SSF51182">
    <property type="entry name" value="RmlC-like cupins"/>
    <property type="match status" value="1"/>
</dbReference>
<name>A0A5D5AS50_9EURY</name>
<proteinExistence type="predicted"/>
<dbReference type="InterPro" id="IPR013096">
    <property type="entry name" value="Cupin_2"/>
</dbReference>
<dbReference type="CDD" id="cd02208">
    <property type="entry name" value="cupin_RmlC-like"/>
    <property type="match status" value="1"/>
</dbReference>
<gene>
    <name evidence="2" type="ORF">FYC77_01195</name>
</gene>
<dbReference type="InterPro" id="IPR011051">
    <property type="entry name" value="RmlC_Cupin_sf"/>
</dbReference>